<dbReference type="InterPro" id="IPR036610">
    <property type="entry name" value="PEBP-like_sf"/>
</dbReference>
<feature type="compositionally biased region" description="Low complexity" evidence="1">
    <location>
        <begin position="246"/>
        <end position="256"/>
    </location>
</feature>
<dbReference type="Proteomes" id="UP000294847">
    <property type="component" value="Chromosome 6"/>
</dbReference>
<feature type="compositionally biased region" description="Polar residues" evidence="1">
    <location>
        <begin position="227"/>
        <end position="245"/>
    </location>
</feature>
<evidence type="ECO:0000256" key="2">
    <source>
        <dbReference type="SAM" id="SignalP"/>
    </source>
</evidence>
<dbReference type="AlphaFoldDB" id="A0A4P7NPG3"/>
<evidence type="ECO:0000313" key="3">
    <source>
        <dbReference type="EMBL" id="QBZ64100.1"/>
    </source>
</evidence>
<dbReference type="GO" id="GO:0030162">
    <property type="term" value="P:regulation of proteolysis"/>
    <property type="evidence" value="ECO:0007669"/>
    <property type="project" value="TreeGrafter"/>
</dbReference>
<dbReference type="SUPFAM" id="SSF49777">
    <property type="entry name" value="PEBP-like"/>
    <property type="match status" value="1"/>
</dbReference>
<accession>A0A4P7NPG3</accession>
<dbReference type="Gene3D" id="3.90.280.10">
    <property type="entry name" value="PEBP-like"/>
    <property type="match status" value="1"/>
</dbReference>
<dbReference type="CDD" id="cd00866">
    <property type="entry name" value="PEBP_euk"/>
    <property type="match status" value="1"/>
</dbReference>
<dbReference type="PANTHER" id="PTHR11362:SF148">
    <property type="entry name" value="CARBOXYPEPTIDASE Y INHIBITOR"/>
    <property type="match status" value="1"/>
</dbReference>
<dbReference type="InterPro" id="IPR035810">
    <property type="entry name" value="PEBP_euk"/>
</dbReference>
<feature type="compositionally biased region" description="Gly residues" evidence="1">
    <location>
        <begin position="257"/>
        <end position="271"/>
    </location>
</feature>
<reference evidence="3 4" key="1">
    <citation type="journal article" date="2019" name="Mol. Biol. Evol.">
        <title>Blast fungal genomes show frequent chromosomal changes, gene gains and losses, and effector gene turnover.</title>
        <authorList>
            <person name="Gomez Luciano L.B."/>
            <person name="Jason Tsai I."/>
            <person name="Chuma I."/>
            <person name="Tosa Y."/>
            <person name="Chen Y.H."/>
            <person name="Li J.Y."/>
            <person name="Li M.Y."/>
            <person name="Jade Lu M.Y."/>
            <person name="Nakayashiki H."/>
            <person name="Li W.H."/>
        </authorList>
    </citation>
    <scope>NUCLEOTIDE SEQUENCE [LARGE SCALE GENOMIC DNA]</scope>
    <source>
        <strain evidence="3">MZ5-1-6</strain>
    </source>
</reference>
<dbReference type="EMBL" id="CP034209">
    <property type="protein sequence ID" value="QBZ64100.1"/>
    <property type="molecule type" value="Genomic_DNA"/>
</dbReference>
<evidence type="ECO:0000256" key="1">
    <source>
        <dbReference type="SAM" id="MobiDB-lite"/>
    </source>
</evidence>
<name>A0A4P7NPG3_PYROR</name>
<dbReference type="GO" id="GO:0005543">
    <property type="term" value="F:phospholipid binding"/>
    <property type="evidence" value="ECO:0007669"/>
    <property type="project" value="TreeGrafter"/>
</dbReference>
<proteinExistence type="predicted"/>
<feature type="region of interest" description="Disordered" evidence="1">
    <location>
        <begin position="212"/>
        <end position="280"/>
    </location>
</feature>
<feature type="chain" id="PRO_5020432002" description="Phosphatidylethanolamine-binding protein" evidence="2">
    <location>
        <begin position="18"/>
        <end position="441"/>
    </location>
</feature>
<evidence type="ECO:0008006" key="5">
    <source>
        <dbReference type="Google" id="ProtNLM"/>
    </source>
</evidence>
<organism evidence="3 4">
    <name type="scientific">Pyricularia oryzae</name>
    <name type="common">Rice blast fungus</name>
    <name type="synonym">Magnaporthe oryzae</name>
    <dbReference type="NCBI Taxonomy" id="318829"/>
    <lineage>
        <taxon>Eukaryota</taxon>
        <taxon>Fungi</taxon>
        <taxon>Dikarya</taxon>
        <taxon>Ascomycota</taxon>
        <taxon>Pezizomycotina</taxon>
        <taxon>Sordariomycetes</taxon>
        <taxon>Sordariomycetidae</taxon>
        <taxon>Magnaporthales</taxon>
        <taxon>Pyriculariaceae</taxon>
        <taxon>Pyricularia</taxon>
    </lineage>
</organism>
<evidence type="ECO:0000313" key="4">
    <source>
        <dbReference type="Proteomes" id="UP000294847"/>
    </source>
</evidence>
<keyword evidence="2" id="KW-0732">Signal</keyword>
<dbReference type="Pfam" id="PF01161">
    <property type="entry name" value="PBP"/>
    <property type="match status" value="1"/>
</dbReference>
<dbReference type="GO" id="GO:0046578">
    <property type="term" value="P:regulation of Ras protein signal transduction"/>
    <property type="evidence" value="ECO:0007669"/>
    <property type="project" value="TreeGrafter"/>
</dbReference>
<protein>
    <recommendedName>
        <fullName evidence="5">Phosphatidylethanolamine-binding protein</fullName>
    </recommendedName>
</protein>
<sequence length="441" mass="46812">MKATILTLAAAVAPVLAGIPPAEFKFPEAESELSVEFTWSGQSRTVMAGQLFGSNITSQKPQLAVDQQKFKALADYKGEYIIVMIDPDAPSPDDPKLKFILHWLQTSVTAQTTMASNSTLGGQMALLPKAGQQPQVPYAPPAPPPTSSAHRYIIYAFAQPSNFTMPRTFANFSGTNRASFNIDNFVRDANLDKPLAAEYFYVSRQSNVPGTFVDQPGGSYPGGNGNAIFTANQTRPASPSSGSNNGTRPAPTTPSSGGSGGGGGTPAGGQGTTFTPPSIPGNAAVKQSAGLGALLGAGVCAVMAMVLLFMQGASSERPLQVAQLPLVVCSDRVVLPPLLDQARALADPNQGLSNIKITGQVRLIGDFDLYYPAPRTELEETLTFAEILSEERSASPRFIILRSFYHVNCGSAYKQFFDDYCAIKVRLGIVRTPRDAIRVNG</sequence>
<gene>
    <name evidence="3" type="ORF">PoMZ_05792</name>
</gene>
<feature type="signal peptide" evidence="2">
    <location>
        <begin position="1"/>
        <end position="17"/>
    </location>
</feature>
<dbReference type="PANTHER" id="PTHR11362">
    <property type="entry name" value="PHOSPHATIDYLETHANOLAMINE-BINDING PROTEIN"/>
    <property type="match status" value="1"/>
</dbReference>
<dbReference type="InterPro" id="IPR008914">
    <property type="entry name" value="PEBP"/>
</dbReference>
<dbReference type="GO" id="GO:0030414">
    <property type="term" value="F:peptidase inhibitor activity"/>
    <property type="evidence" value="ECO:0007669"/>
    <property type="project" value="TreeGrafter"/>
</dbReference>